<proteinExistence type="predicted"/>
<keyword evidence="2" id="KW-0479">Metal-binding</keyword>
<accession>A0A4Z0YWI5</accession>
<dbReference type="Gene3D" id="3.30.160.60">
    <property type="entry name" value="Classic Zinc Finger"/>
    <property type="match status" value="2"/>
</dbReference>
<evidence type="ECO:0000313" key="5">
    <source>
        <dbReference type="EMBL" id="TGJ88444.1"/>
    </source>
</evidence>
<protein>
    <recommendedName>
        <fullName evidence="4">C2H2-type domain-containing protein</fullName>
    </recommendedName>
</protein>
<dbReference type="AlphaFoldDB" id="A0A4Z0YWI5"/>
<dbReference type="Pfam" id="PF00096">
    <property type="entry name" value="zf-C2H2"/>
    <property type="match status" value="1"/>
</dbReference>
<evidence type="ECO:0000259" key="4">
    <source>
        <dbReference type="PROSITE" id="PS50157"/>
    </source>
</evidence>
<organism evidence="5 6">
    <name type="scientific">Xylaria hypoxylon</name>
    <dbReference type="NCBI Taxonomy" id="37992"/>
    <lineage>
        <taxon>Eukaryota</taxon>
        <taxon>Fungi</taxon>
        <taxon>Dikarya</taxon>
        <taxon>Ascomycota</taxon>
        <taxon>Pezizomycotina</taxon>
        <taxon>Sordariomycetes</taxon>
        <taxon>Xylariomycetidae</taxon>
        <taxon>Xylariales</taxon>
        <taxon>Xylariaceae</taxon>
        <taxon>Xylaria</taxon>
    </lineage>
</organism>
<dbReference type="PROSITE" id="PS00028">
    <property type="entry name" value="ZINC_FINGER_C2H2_1"/>
    <property type="match status" value="2"/>
</dbReference>
<dbReference type="PANTHER" id="PTHR10039:SF14">
    <property type="entry name" value="NACHT DOMAIN-CONTAINING PROTEIN"/>
    <property type="match status" value="1"/>
</dbReference>
<reference evidence="5 6" key="1">
    <citation type="submission" date="2019-03" db="EMBL/GenBank/DDBJ databases">
        <title>Draft genome sequence of Xylaria hypoxylon DSM 108379, a ubiquitous saprotrophic-parasitic fungi on hardwood.</title>
        <authorList>
            <person name="Buettner E."/>
            <person name="Leonhardt S."/>
            <person name="Gebauer A.M."/>
            <person name="Liers C."/>
            <person name="Hofrichter M."/>
            <person name="Kellner H."/>
        </authorList>
    </citation>
    <scope>NUCLEOTIDE SEQUENCE [LARGE SCALE GENOMIC DNA]</scope>
    <source>
        <strain evidence="5 6">DSM 108379</strain>
    </source>
</reference>
<sequence>MAGHIDQSLFDKALGEFKEGLGRREIEGFRATTLKDLKTSIGKLQAKQHAQRRLQDLTRLQPFLGAIEQYEQLVDLFYSNNDIVAFVWGPVKFLLQATSVDDGAFCELLDAYKNMGDNLPLLMQYQDLFYAAPHMIRVLSLMYADILKFQRIILRYFQQPRQSHILLLYYSQTVSKRYSTEWQQVFSESWDTCRSRFSGIILNMARHRTLIETKATPSQIEDVRQSIPKSRQIEDNQLDEQDLQRIRDVHNWLRATNNDIDQENHFKTRAEYPETGRWLLEIPFFKEWFNPQYPTIPPLLWLNGIPGAGKSILASLIVEEARKLNPAPTVLFFYCKHGNSERDNFVALGRSLLAQFLKQDNGLLPSFYQKSCRSGESSLISPALIEELLTLAFGNCKSAYIILDGLDECPRDQRKYITHWFRRLVEDLPNTEPERLRCLLVSQDDGFARKDFAGLAKANKLKQNCPLLTEEKANMIGSAVANVAEGMCSNVPQFVLFTYVANETQGLFLLAKLIWINLSGHTSIARLEEELEPGVFPKEINDAPLKWHEIQVMNSINLDKQCVALERQSFMKSPKDLCASLVDTRSDGTVEFVHLTAKFFLVEEHHVNASAEGLKLATLCIDYLNLPAYICPPTDQQVLDGDYGFMDYAVIYWLRHLEAGVTLKTDKDEQLVEQLAESLGIFISQHWTSPSTTMALAKRHSDKLQVFKVFPFYDQLEQVITSTRRQLRFFGNMKKEEIALNLVDIVGNVRDVLERIVSRTIDPSVLNRVNERYGSYIFKCPRFSCHFFPTGVSSVAERDKHISQHERPFRCSEEKCVGYTFGFASAAEREKHVRENHVTTAIQDEEFPTDQDVERRIMDNHPVADQNPDLEISCQEESMVNSTGVAMEQSESEPESQLELPQVRRQKRPRQTEFECPHCSNLYKKRYNLESHLQTHETQRSHVCDRCNKTFSRLDDYRRHLNTHTGAKNFVCRGELENGNPWGCGKSFARADTLKKHHESRVGRACIQHLQQQF</sequence>
<keyword evidence="6" id="KW-1185">Reference proteome</keyword>
<feature type="domain" description="C2H2-type" evidence="4">
    <location>
        <begin position="942"/>
        <end position="969"/>
    </location>
</feature>
<gene>
    <name evidence="5" type="ORF">E0Z10_g384</name>
</gene>
<dbReference type="OrthoDB" id="21416at2759"/>
<dbReference type="PANTHER" id="PTHR10039">
    <property type="entry name" value="AMELOGENIN"/>
    <property type="match status" value="1"/>
</dbReference>
<evidence type="ECO:0000256" key="3">
    <source>
        <dbReference type="SAM" id="MobiDB-lite"/>
    </source>
</evidence>
<name>A0A4Z0YWI5_9PEZI</name>
<dbReference type="GO" id="GO:0008270">
    <property type="term" value="F:zinc ion binding"/>
    <property type="evidence" value="ECO:0007669"/>
    <property type="project" value="UniProtKB-KW"/>
</dbReference>
<dbReference type="PROSITE" id="PS50157">
    <property type="entry name" value="ZINC_FINGER_C2H2_2"/>
    <property type="match status" value="2"/>
</dbReference>
<dbReference type="InterPro" id="IPR027417">
    <property type="entry name" value="P-loop_NTPase"/>
</dbReference>
<feature type="region of interest" description="Disordered" evidence="3">
    <location>
        <begin position="885"/>
        <end position="911"/>
    </location>
</feature>
<feature type="domain" description="C2H2-type" evidence="4">
    <location>
        <begin position="914"/>
        <end position="941"/>
    </location>
</feature>
<dbReference type="Gene3D" id="3.40.50.300">
    <property type="entry name" value="P-loop containing nucleotide triphosphate hydrolases"/>
    <property type="match status" value="1"/>
</dbReference>
<evidence type="ECO:0000256" key="1">
    <source>
        <dbReference type="ARBA" id="ARBA00022737"/>
    </source>
</evidence>
<dbReference type="InterPro" id="IPR056125">
    <property type="entry name" value="DUF7708"/>
</dbReference>
<dbReference type="Pfam" id="PF24883">
    <property type="entry name" value="NPHP3_N"/>
    <property type="match status" value="1"/>
</dbReference>
<dbReference type="InterPro" id="IPR013087">
    <property type="entry name" value="Znf_C2H2_type"/>
</dbReference>
<keyword evidence="2" id="KW-0863">Zinc-finger</keyword>
<dbReference type="InterPro" id="IPR036236">
    <property type="entry name" value="Znf_C2H2_sf"/>
</dbReference>
<evidence type="ECO:0000313" key="6">
    <source>
        <dbReference type="Proteomes" id="UP000297716"/>
    </source>
</evidence>
<dbReference type="EMBL" id="SKBN01000003">
    <property type="protein sequence ID" value="TGJ88444.1"/>
    <property type="molecule type" value="Genomic_DNA"/>
</dbReference>
<dbReference type="SMART" id="SM00355">
    <property type="entry name" value="ZnF_C2H2"/>
    <property type="match status" value="4"/>
</dbReference>
<evidence type="ECO:0000256" key="2">
    <source>
        <dbReference type="PROSITE-ProRule" id="PRU00042"/>
    </source>
</evidence>
<dbReference type="Pfam" id="PF24809">
    <property type="entry name" value="DUF7708"/>
    <property type="match status" value="1"/>
</dbReference>
<dbReference type="SUPFAM" id="SSF52540">
    <property type="entry name" value="P-loop containing nucleoside triphosphate hydrolases"/>
    <property type="match status" value="1"/>
</dbReference>
<dbReference type="SUPFAM" id="SSF57667">
    <property type="entry name" value="beta-beta-alpha zinc fingers"/>
    <property type="match status" value="1"/>
</dbReference>
<comment type="caution">
    <text evidence="5">The sequence shown here is derived from an EMBL/GenBank/DDBJ whole genome shotgun (WGS) entry which is preliminary data.</text>
</comment>
<dbReference type="STRING" id="37992.A0A4Z0YWI5"/>
<dbReference type="InterPro" id="IPR056884">
    <property type="entry name" value="NPHP3-like_N"/>
</dbReference>
<keyword evidence="2" id="KW-0862">Zinc</keyword>
<keyword evidence="1" id="KW-0677">Repeat</keyword>
<dbReference type="Proteomes" id="UP000297716">
    <property type="component" value="Unassembled WGS sequence"/>
</dbReference>